<dbReference type="KEGG" id="hmu:Hmuk_3346"/>
<evidence type="ECO:0000313" key="2">
    <source>
        <dbReference type="EMBL" id="ACV49435.1"/>
    </source>
</evidence>
<protein>
    <submittedName>
        <fullName evidence="2">Uncharacterized protein</fullName>
    </submittedName>
</protein>
<dbReference type="RefSeq" id="WP_012807512.1">
    <property type="nucleotide sequence ID" value="NC_013201.1"/>
</dbReference>
<accession>C7P540</accession>
<dbReference type="GeneID" id="55470188"/>
<reference evidence="3" key="1">
    <citation type="journal article" date="2009" name="Stand. Genomic Sci.">
        <title>Complete genome sequence of Halomicrobium mukohataei type strain (arg-2).</title>
        <authorList>
            <person name="Tindall B.J."/>
            <person name="Schneider S."/>
            <person name="Lapidus A."/>
            <person name="Copeland A."/>
            <person name="Glavina Del Rio T."/>
            <person name="Nolan M."/>
            <person name="Lucas S."/>
            <person name="Chen F."/>
            <person name="Tice H."/>
            <person name="Cheng J.F."/>
            <person name="Saunders E."/>
            <person name="Bruce D."/>
            <person name="Goodwin L."/>
            <person name="Pitluck S."/>
            <person name="Mikhailova N."/>
            <person name="Pati A."/>
            <person name="Ivanova N."/>
            <person name="Mavrommatis K."/>
            <person name="Chen A."/>
            <person name="Palaniappan K."/>
            <person name="Chain P."/>
            <person name="Land M."/>
            <person name="Hauser L."/>
            <person name="Chang Y.J."/>
            <person name="Jeffries C.D."/>
            <person name="Brettin T."/>
            <person name="Han C."/>
            <person name="Rohde M."/>
            <person name="Goker M."/>
            <person name="Bristow J."/>
            <person name="Eisen J.A."/>
            <person name="Markowitz V."/>
            <person name="Hugenholtz P."/>
            <person name="Klenk H.P."/>
            <person name="Kyrpides N.C."/>
            <person name="Detter J.C."/>
        </authorList>
    </citation>
    <scope>NUCLEOTIDE SEQUENCE [LARGE SCALE GENOMIC DNA]</scope>
    <source>
        <strain evidence="3">ATCC 700874 / DSM 12286 / JCM 9738 / NCIMB 13541</strain>
        <plasmid evidence="3">Plasmid pHmuk01</plasmid>
    </source>
</reference>
<geneLocation type="plasmid" evidence="2 3">
    <name>pHmuk01</name>
</geneLocation>
<gene>
    <name evidence="2" type="ordered locus">Hmuk_3346</name>
</gene>
<keyword evidence="2" id="KW-0614">Plasmid</keyword>
<proteinExistence type="predicted"/>
<evidence type="ECO:0000256" key="1">
    <source>
        <dbReference type="SAM" id="MobiDB-lite"/>
    </source>
</evidence>
<name>C7P540_HALMD</name>
<dbReference type="HOGENOM" id="CLU_2820692_0_0_2"/>
<keyword evidence="3" id="KW-1185">Reference proteome</keyword>
<sequence>MANEPAIFESREDSTDAPGVHVCRDRPYTFAADHIDRSAPFSGDSRDAIDRFLNEHERELRERYET</sequence>
<feature type="region of interest" description="Disordered" evidence="1">
    <location>
        <begin position="1"/>
        <end position="20"/>
    </location>
</feature>
<evidence type="ECO:0000313" key="3">
    <source>
        <dbReference type="Proteomes" id="UP000001746"/>
    </source>
</evidence>
<dbReference type="EMBL" id="CP001689">
    <property type="protein sequence ID" value="ACV49435.1"/>
    <property type="molecule type" value="Genomic_DNA"/>
</dbReference>
<dbReference type="AlphaFoldDB" id="C7P540"/>
<organism evidence="2 3">
    <name type="scientific">Halomicrobium mukohataei (strain ATCC 700874 / DSM 12286 / JCM 9738 / NCIMB 13541)</name>
    <name type="common">Haloarcula mukohataei</name>
    <dbReference type="NCBI Taxonomy" id="485914"/>
    <lineage>
        <taxon>Archaea</taxon>
        <taxon>Methanobacteriati</taxon>
        <taxon>Methanobacteriota</taxon>
        <taxon>Stenosarchaea group</taxon>
        <taxon>Halobacteria</taxon>
        <taxon>Halobacteriales</taxon>
        <taxon>Haloarculaceae</taxon>
        <taxon>Halomicrobium</taxon>
    </lineage>
</organism>
<dbReference type="Proteomes" id="UP000001746">
    <property type="component" value="Plasmid pHmuk01"/>
</dbReference>